<feature type="region of interest" description="Disordered" evidence="1">
    <location>
        <begin position="36"/>
        <end position="56"/>
    </location>
</feature>
<keyword evidence="3" id="KW-1185">Reference proteome</keyword>
<sequence>MLKTRATIRCRSKTGEFYPEETEGTKRQRRVASLPKRHRGMPLCDQSPSPGILTLPERPANTLTLLRITAREEDVACSGRSELGAQRLLYSARRGRHVTLRNSEAQIERYRWPEQDRRYERERAHTTALNRSFIPAAENESTGGKKQ</sequence>
<evidence type="ECO:0000313" key="3">
    <source>
        <dbReference type="Proteomes" id="UP001152622"/>
    </source>
</evidence>
<dbReference type="AlphaFoldDB" id="A0A9Q1GF58"/>
<proteinExistence type="predicted"/>
<protein>
    <submittedName>
        <fullName evidence="2">Uncharacterized protein</fullName>
    </submittedName>
</protein>
<reference evidence="2" key="1">
    <citation type="journal article" date="2023" name="Science">
        <title>Genome structures resolve the early diversification of teleost fishes.</title>
        <authorList>
            <person name="Parey E."/>
            <person name="Louis A."/>
            <person name="Montfort J."/>
            <person name="Bouchez O."/>
            <person name="Roques C."/>
            <person name="Iampietro C."/>
            <person name="Lluch J."/>
            <person name="Castinel A."/>
            <person name="Donnadieu C."/>
            <person name="Desvignes T."/>
            <person name="Floi Bucao C."/>
            <person name="Jouanno E."/>
            <person name="Wen M."/>
            <person name="Mejri S."/>
            <person name="Dirks R."/>
            <person name="Jansen H."/>
            <person name="Henkel C."/>
            <person name="Chen W.J."/>
            <person name="Zahm M."/>
            <person name="Cabau C."/>
            <person name="Klopp C."/>
            <person name="Thompson A.W."/>
            <person name="Robinson-Rechavi M."/>
            <person name="Braasch I."/>
            <person name="Lecointre G."/>
            <person name="Bobe J."/>
            <person name="Postlethwait J.H."/>
            <person name="Berthelot C."/>
            <person name="Roest Crollius H."/>
            <person name="Guiguen Y."/>
        </authorList>
    </citation>
    <scope>NUCLEOTIDE SEQUENCE</scope>
    <source>
        <strain evidence="2">WJC10195</strain>
    </source>
</reference>
<gene>
    <name evidence="2" type="ORF">SKAU_G00038080</name>
</gene>
<comment type="caution">
    <text evidence="2">The sequence shown here is derived from an EMBL/GenBank/DDBJ whole genome shotgun (WGS) entry which is preliminary data.</text>
</comment>
<organism evidence="2 3">
    <name type="scientific">Synaphobranchus kaupii</name>
    <name type="common">Kaup's arrowtooth eel</name>
    <dbReference type="NCBI Taxonomy" id="118154"/>
    <lineage>
        <taxon>Eukaryota</taxon>
        <taxon>Metazoa</taxon>
        <taxon>Chordata</taxon>
        <taxon>Craniata</taxon>
        <taxon>Vertebrata</taxon>
        <taxon>Euteleostomi</taxon>
        <taxon>Actinopterygii</taxon>
        <taxon>Neopterygii</taxon>
        <taxon>Teleostei</taxon>
        <taxon>Anguilliformes</taxon>
        <taxon>Synaphobranchidae</taxon>
        <taxon>Synaphobranchus</taxon>
    </lineage>
</organism>
<accession>A0A9Q1GF58</accession>
<dbReference type="EMBL" id="JAINUF010000001">
    <property type="protein sequence ID" value="KAJ8383030.1"/>
    <property type="molecule type" value="Genomic_DNA"/>
</dbReference>
<evidence type="ECO:0000256" key="1">
    <source>
        <dbReference type="SAM" id="MobiDB-lite"/>
    </source>
</evidence>
<dbReference type="Proteomes" id="UP001152622">
    <property type="component" value="Chromosome 1"/>
</dbReference>
<evidence type="ECO:0000313" key="2">
    <source>
        <dbReference type="EMBL" id="KAJ8383030.1"/>
    </source>
</evidence>
<name>A0A9Q1GF58_SYNKA</name>